<proteinExistence type="predicted"/>
<evidence type="ECO:0000256" key="1">
    <source>
        <dbReference type="SAM" id="Phobius"/>
    </source>
</evidence>
<keyword evidence="1" id="KW-1133">Transmembrane helix</keyword>
<accession>A0AAU8A8I3</accession>
<dbReference type="RefSeq" id="WP_353423456.1">
    <property type="nucleotide sequence ID" value="NZ_CP117826.1"/>
</dbReference>
<organism evidence="2">
    <name type="scientific">Christensenella massiliensis</name>
    <dbReference type="NCBI Taxonomy" id="1805714"/>
    <lineage>
        <taxon>Bacteria</taxon>
        <taxon>Bacillati</taxon>
        <taxon>Bacillota</taxon>
        <taxon>Clostridia</taxon>
        <taxon>Christensenellales</taxon>
        <taxon>Christensenellaceae</taxon>
        <taxon>Christensenella</taxon>
    </lineage>
</organism>
<keyword evidence="1" id="KW-0472">Membrane</keyword>
<dbReference type="InterPro" id="IPR005325">
    <property type="entry name" value="DUF308_memb"/>
</dbReference>
<dbReference type="AlphaFoldDB" id="A0AAU8A8I3"/>
<dbReference type="PANTHER" id="PTHR34989">
    <property type="entry name" value="PROTEIN HDED"/>
    <property type="match status" value="1"/>
</dbReference>
<feature type="transmembrane region" description="Helical" evidence="1">
    <location>
        <begin position="86"/>
        <end position="105"/>
    </location>
</feature>
<gene>
    <name evidence="2" type="ORF">PUP29_12170</name>
</gene>
<evidence type="ECO:0000313" key="2">
    <source>
        <dbReference type="EMBL" id="XCC62266.1"/>
    </source>
</evidence>
<dbReference type="InterPro" id="IPR052712">
    <property type="entry name" value="Acid_resist_chaperone_HdeD"/>
</dbReference>
<feature type="transmembrane region" description="Helical" evidence="1">
    <location>
        <begin position="173"/>
        <end position="192"/>
    </location>
</feature>
<dbReference type="Pfam" id="PF03729">
    <property type="entry name" value="DUF308"/>
    <property type="match status" value="2"/>
</dbReference>
<reference evidence="2" key="1">
    <citation type="submission" date="2023-02" db="EMBL/GenBank/DDBJ databases">
        <title>Gut commensal Christensenella minuta modulates host metabolism via a new class of secondary bile acids.</title>
        <authorList>
            <person name="Liu C."/>
        </authorList>
    </citation>
    <scope>NUCLEOTIDE SEQUENCE</scope>
    <source>
        <strain evidence="2">CA70</strain>
    </source>
</reference>
<feature type="transmembrane region" description="Helical" evidence="1">
    <location>
        <begin position="27"/>
        <end position="46"/>
    </location>
</feature>
<feature type="transmembrane region" description="Helical" evidence="1">
    <location>
        <begin position="52"/>
        <end position="74"/>
    </location>
</feature>
<keyword evidence="1" id="KW-0812">Transmembrane</keyword>
<name>A0AAU8A8I3_9FIRM</name>
<feature type="transmembrane region" description="Helical" evidence="1">
    <location>
        <begin position="111"/>
        <end position="136"/>
    </location>
</feature>
<protein>
    <submittedName>
        <fullName evidence="2">DUF308 domain-containing protein</fullName>
    </submittedName>
</protein>
<dbReference type="EMBL" id="CP117826">
    <property type="protein sequence ID" value="XCC62266.1"/>
    <property type="molecule type" value="Genomic_DNA"/>
</dbReference>
<sequence length="203" mass="22094">MDNETLIPDLEPEAEKLFLKRVRQHKIMGCVIACCMIVLGIWLLIMPESVSFAVNYTVAIGVLLMGIYEVIAFFRTEQSFRNEATLASGVIFILMGAVIVAFSMGDVASQITMMGIFTTVLGFFALYRGIMGFFSYGRFKKMDAKDTGWLLTSGILNAAVGILMVFLPFTGLVSVAIVLGVYLIVAGTALLAEAVSGKIARKH</sequence>
<feature type="transmembrane region" description="Helical" evidence="1">
    <location>
        <begin position="148"/>
        <end position="167"/>
    </location>
</feature>
<dbReference type="GO" id="GO:0005886">
    <property type="term" value="C:plasma membrane"/>
    <property type="evidence" value="ECO:0007669"/>
    <property type="project" value="TreeGrafter"/>
</dbReference>
<dbReference type="PANTHER" id="PTHR34989:SF1">
    <property type="entry name" value="PROTEIN HDED"/>
    <property type="match status" value="1"/>
</dbReference>